<evidence type="ECO:0000256" key="6">
    <source>
        <dbReference type="SAM" id="MobiDB-lite"/>
    </source>
</evidence>
<evidence type="ECO:0000256" key="1">
    <source>
        <dbReference type="ARBA" id="ARBA00004141"/>
    </source>
</evidence>
<evidence type="ECO:0000259" key="8">
    <source>
        <dbReference type="Pfam" id="PF01545"/>
    </source>
</evidence>
<name>A0A2U2RKX6_9MICO</name>
<dbReference type="OrthoDB" id="9806522at2"/>
<gene>
    <name evidence="9" type="ORF">DEO23_05855</name>
</gene>
<keyword evidence="10" id="KW-1185">Reference proteome</keyword>
<feature type="transmembrane region" description="Helical" evidence="7">
    <location>
        <begin position="63"/>
        <end position="82"/>
    </location>
</feature>
<reference evidence="9 10" key="1">
    <citation type="submission" date="2018-05" db="EMBL/GenBank/DDBJ databases">
        <title>Brachybacterium sp. M1HQ-2T, whole genome shotgun sequence.</title>
        <authorList>
            <person name="Tuo L."/>
        </authorList>
    </citation>
    <scope>NUCLEOTIDE SEQUENCE [LARGE SCALE GENOMIC DNA]</scope>
    <source>
        <strain evidence="9 10">M1HQ-2</strain>
    </source>
</reference>
<dbReference type="PANTHER" id="PTHR43840:SF15">
    <property type="entry name" value="MITOCHONDRIAL METAL TRANSPORTER 1-RELATED"/>
    <property type="match status" value="1"/>
</dbReference>
<dbReference type="RefSeq" id="WP_109275084.1">
    <property type="nucleotide sequence ID" value="NZ_QFKX01000002.1"/>
</dbReference>
<accession>A0A2U2RKX6</accession>
<evidence type="ECO:0000313" key="10">
    <source>
        <dbReference type="Proteomes" id="UP000245590"/>
    </source>
</evidence>
<dbReference type="Pfam" id="PF01545">
    <property type="entry name" value="Cation_efflux"/>
    <property type="match status" value="1"/>
</dbReference>
<dbReference type="GO" id="GO:0016020">
    <property type="term" value="C:membrane"/>
    <property type="evidence" value="ECO:0007669"/>
    <property type="project" value="UniProtKB-SubCell"/>
</dbReference>
<evidence type="ECO:0000256" key="7">
    <source>
        <dbReference type="SAM" id="Phobius"/>
    </source>
</evidence>
<feature type="transmembrane region" description="Helical" evidence="7">
    <location>
        <begin position="192"/>
        <end position="212"/>
    </location>
</feature>
<dbReference type="EMBL" id="QFKX01000002">
    <property type="protein sequence ID" value="PWH06491.1"/>
    <property type="molecule type" value="Genomic_DNA"/>
</dbReference>
<evidence type="ECO:0000313" key="9">
    <source>
        <dbReference type="EMBL" id="PWH06491.1"/>
    </source>
</evidence>
<sequence>MSGNRRGEPAPEKTSPSGRDALPEEQRRVLRKAIRLEWFSLVFLAVTVTLVALVSGQSQAMKAAWLEDSMSLLPPIAFLVAARMIGKSSDRHHPYGHHRSIGVAHVVSAAALLGMGIFLVVDSLTTLVTVERPSVGLTVVLGHGFWAGWSMIAVMVVTNIPPIFIGRAKMKLAEPLHDKVLYADADMNKANWTSALATVIGVLGIGVGLWWADSVAAILVSISILHDGVKNLRASILGLTDSEARTFDDKAPHPLIDEVERVAREAEWVADAASRVRDEGHVFHVEMFVVPAPGAAVTGARCEELRTALRGVDWKVHDVVIAPVARIPADQAFRGE</sequence>
<feature type="transmembrane region" description="Helical" evidence="7">
    <location>
        <begin position="36"/>
        <end position="57"/>
    </location>
</feature>
<evidence type="ECO:0000256" key="5">
    <source>
        <dbReference type="ARBA" id="ARBA00023136"/>
    </source>
</evidence>
<feature type="region of interest" description="Disordered" evidence="6">
    <location>
        <begin position="1"/>
        <end position="24"/>
    </location>
</feature>
<feature type="transmembrane region" description="Helical" evidence="7">
    <location>
        <begin position="144"/>
        <end position="165"/>
    </location>
</feature>
<comment type="subcellular location">
    <subcellularLocation>
        <location evidence="1">Membrane</location>
        <topology evidence="1">Multi-pass membrane protein</topology>
    </subcellularLocation>
</comment>
<dbReference type="Proteomes" id="UP000245590">
    <property type="component" value="Unassembled WGS sequence"/>
</dbReference>
<dbReference type="InterPro" id="IPR058533">
    <property type="entry name" value="Cation_efflux_TM"/>
</dbReference>
<protein>
    <submittedName>
        <fullName evidence="9">Cation transporter</fullName>
    </submittedName>
</protein>
<feature type="compositionally biased region" description="Basic and acidic residues" evidence="6">
    <location>
        <begin position="1"/>
        <end position="11"/>
    </location>
</feature>
<dbReference type="PANTHER" id="PTHR43840">
    <property type="entry name" value="MITOCHONDRIAL METAL TRANSPORTER 1-RELATED"/>
    <property type="match status" value="1"/>
</dbReference>
<evidence type="ECO:0000256" key="3">
    <source>
        <dbReference type="ARBA" id="ARBA00022692"/>
    </source>
</evidence>
<dbReference type="AlphaFoldDB" id="A0A2U2RKX6"/>
<keyword evidence="2" id="KW-0813">Transport</keyword>
<comment type="caution">
    <text evidence="9">The sequence shown here is derived from an EMBL/GenBank/DDBJ whole genome shotgun (WGS) entry which is preliminary data.</text>
</comment>
<dbReference type="InterPro" id="IPR027469">
    <property type="entry name" value="Cation_efflux_TMD_sf"/>
</dbReference>
<keyword evidence="4 7" id="KW-1133">Transmembrane helix</keyword>
<keyword evidence="5 7" id="KW-0472">Membrane</keyword>
<feature type="domain" description="Cation efflux protein transmembrane" evidence="8">
    <location>
        <begin position="39"/>
        <end position="239"/>
    </location>
</feature>
<proteinExistence type="predicted"/>
<dbReference type="GO" id="GO:0008324">
    <property type="term" value="F:monoatomic cation transmembrane transporter activity"/>
    <property type="evidence" value="ECO:0007669"/>
    <property type="project" value="InterPro"/>
</dbReference>
<evidence type="ECO:0000256" key="2">
    <source>
        <dbReference type="ARBA" id="ARBA00022448"/>
    </source>
</evidence>
<evidence type="ECO:0000256" key="4">
    <source>
        <dbReference type="ARBA" id="ARBA00022989"/>
    </source>
</evidence>
<feature type="transmembrane region" description="Helical" evidence="7">
    <location>
        <begin position="103"/>
        <end position="124"/>
    </location>
</feature>
<keyword evidence="3 7" id="KW-0812">Transmembrane</keyword>
<dbReference type="Gene3D" id="1.20.1510.10">
    <property type="entry name" value="Cation efflux protein transmembrane domain"/>
    <property type="match status" value="1"/>
</dbReference>
<organism evidence="9 10">
    <name type="scientific">Brachybacterium endophyticum</name>
    <dbReference type="NCBI Taxonomy" id="2182385"/>
    <lineage>
        <taxon>Bacteria</taxon>
        <taxon>Bacillati</taxon>
        <taxon>Actinomycetota</taxon>
        <taxon>Actinomycetes</taxon>
        <taxon>Micrococcales</taxon>
        <taxon>Dermabacteraceae</taxon>
        <taxon>Brachybacterium</taxon>
    </lineage>
</organism>
<dbReference type="SUPFAM" id="SSF161111">
    <property type="entry name" value="Cation efflux protein transmembrane domain-like"/>
    <property type="match status" value="1"/>
</dbReference>
<dbReference type="InterPro" id="IPR050291">
    <property type="entry name" value="CDF_Transporter"/>
</dbReference>